<sequence length="76" mass="8593">MSDVNTLYGESEIKNMLTIDITLGMARWSPDTDDWSHWWGYQDNTYKNGNSGVTSYGSLVAIENNTSIDVIKTEEL</sequence>
<dbReference type="RefSeq" id="WP_323859904.1">
    <property type="nucleotide sequence ID" value="NZ_JACXBC010000080.1"/>
</dbReference>
<accession>A0AAW3Z179</accession>
<evidence type="ECO:0000313" key="1">
    <source>
        <dbReference type="EMBL" id="MBD2802742.1"/>
    </source>
</evidence>
<name>A0AAW3Z179_9GAMM</name>
<reference evidence="1" key="1">
    <citation type="submission" date="2020-09" db="EMBL/GenBank/DDBJ databases">
        <authorList>
            <person name="Palma L."/>
            <person name="Caballero P."/>
            <person name="Berry C."/>
            <person name="Del Valle E."/>
        </authorList>
    </citation>
    <scope>NUCLEOTIDE SEQUENCE</scope>
    <source>
        <strain evidence="1">M</strain>
    </source>
</reference>
<proteinExistence type="predicted"/>
<organism evidence="1">
    <name type="scientific">Xenorhabdus szentirmaii</name>
    <dbReference type="NCBI Taxonomy" id="290112"/>
    <lineage>
        <taxon>Bacteria</taxon>
        <taxon>Pseudomonadati</taxon>
        <taxon>Pseudomonadota</taxon>
        <taxon>Gammaproteobacteria</taxon>
        <taxon>Enterobacterales</taxon>
        <taxon>Morganellaceae</taxon>
        <taxon>Xenorhabdus</taxon>
    </lineage>
</organism>
<protein>
    <submittedName>
        <fullName evidence="1">Uncharacterized protein</fullName>
    </submittedName>
</protein>
<dbReference type="EMBL" id="JACXBF010000527">
    <property type="protein sequence ID" value="MBD2802742.1"/>
    <property type="molecule type" value="Genomic_DNA"/>
</dbReference>
<dbReference type="Proteomes" id="UP001193920">
    <property type="component" value="Unassembled WGS sequence"/>
</dbReference>
<reference evidence="1" key="2">
    <citation type="journal article" date="2024" name="Toxins">
        <title>Genome Sequence Analysis of Native Xenorhabdus Strains Isolated from Entomopathogenic Nematodes in Argentina.</title>
        <authorList>
            <person name="Palma L."/>
            <person name="Frizzo L."/>
            <person name="Kaiser S."/>
            <person name="Berry C."/>
            <person name="Caballero P."/>
            <person name="Bode H.B."/>
            <person name="Del Valle E.E."/>
        </authorList>
    </citation>
    <scope>NUCLEOTIDE SEQUENCE</scope>
    <source>
        <strain evidence="1">M</strain>
    </source>
</reference>
<dbReference type="AlphaFoldDB" id="A0AAW3Z179"/>
<gene>
    <name evidence="1" type="ORF">ID854_20425</name>
</gene>
<comment type="caution">
    <text evidence="1">The sequence shown here is derived from an EMBL/GenBank/DDBJ whole genome shotgun (WGS) entry which is preliminary data.</text>
</comment>